<reference evidence="2" key="1">
    <citation type="journal article" date="2019" name="Int. J. Syst. Evol. Microbiol.">
        <title>The Global Catalogue of Microorganisms (GCM) 10K type strain sequencing project: providing services to taxonomists for standard genome sequencing and annotation.</title>
        <authorList>
            <consortium name="The Broad Institute Genomics Platform"/>
            <consortium name="The Broad Institute Genome Sequencing Center for Infectious Disease"/>
            <person name="Wu L."/>
            <person name="Ma J."/>
        </authorList>
    </citation>
    <scope>NUCLEOTIDE SEQUENCE [LARGE SCALE GENOMIC DNA]</scope>
    <source>
        <strain evidence="2">CCUG 39402</strain>
    </source>
</reference>
<sequence length="133" mass="13918">MKPPPPLNDFAHNPDWQGAICSLWPRCQSGVWNGAGLGYGQVLTNVTSIRAFGVPFKNLSGRPIQVDVVAQVGGTPAYGHAFLTVDGVLASMTSNGMGDYDYYGSVSGIVPAGGTYIVGTAGPVTLLSWAEMR</sequence>
<evidence type="ECO:0000313" key="2">
    <source>
        <dbReference type="Proteomes" id="UP001596270"/>
    </source>
</evidence>
<name>A0ABW1TWU8_9BURK</name>
<dbReference type="Proteomes" id="UP001596270">
    <property type="component" value="Unassembled WGS sequence"/>
</dbReference>
<evidence type="ECO:0000313" key="1">
    <source>
        <dbReference type="EMBL" id="MFC6281237.1"/>
    </source>
</evidence>
<organism evidence="1 2">
    <name type="scientific">Polaromonas aquatica</name>
    <dbReference type="NCBI Taxonomy" id="332657"/>
    <lineage>
        <taxon>Bacteria</taxon>
        <taxon>Pseudomonadati</taxon>
        <taxon>Pseudomonadota</taxon>
        <taxon>Betaproteobacteria</taxon>
        <taxon>Burkholderiales</taxon>
        <taxon>Comamonadaceae</taxon>
        <taxon>Polaromonas</taxon>
    </lineage>
</organism>
<gene>
    <name evidence="1" type="ORF">ACFQND_08350</name>
</gene>
<dbReference type="EMBL" id="JBHSRS010000017">
    <property type="protein sequence ID" value="MFC6281237.1"/>
    <property type="molecule type" value="Genomic_DNA"/>
</dbReference>
<dbReference type="RefSeq" id="WP_377413098.1">
    <property type="nucleotide sequence ID" value="NZ_JBHSRS010000017.1"/>
</dbReference>
<proteinExistence type="predicted"/>
<protein>
    <submittedName>
        <fullName evidence="1">Uncharacterized protein</fullName>
    </submittedName>
</protein>
<keyword evidence="2" id="KW-1185">Reference proteome</keyword>
<comment type="caution">
    <text evidence="1">The sequence shown here is derived from an EMBL/GenBank/DDBJ whole genome shotgun (WGS) entry which is preliminary data.</text>
</comment>
<accession>A0ABW1TWU8</accession>